<accession>A0A1C7MNF5</accession>
<feature type="domain" description="Non-reducing end beta-L-arabinofuranosidase-like GH127 catalytic" evidence="1">
    <location>
        <begin position="17"/>
        <end position="413"/>
    </location>
</feature>
<reference evidence="4 5" key="1">
    <citation type="submission" date="2016-03" db="EMBL/GenBank/DDBJ databases">
        <title>Whole genome sequencing of Grifola frondosa 9006-11.</title>
        <authorList>
            <person name="Min B."/>
            <person name="Park H."/>
            <person name="Kim J.-G."/>
            <person name="Cho H."/>
            <person name="Oh Y.-L."/>
            <person name="Kong W.-S."/>
            <person name="Choi I.-G."/>
        </authorList>
    </citation>
    <scope>NUCLEOTIDE SEQUENCE [LARGE SCALE GENOMIC DNA]</scope>
    <source>
        <strain evidence="4 5">9006-11</strain>
    </source>
</reference>
<dbReference type="SUPFAM" id="SSF48208">
    <property type="entry name" value="Six-hairpin glycosidases"/>
    <property type="match status" value="1"/>
</dbReference>
<dbReference type="Pfam" id="PF20737">
    <property type="entry name" value="Glyco_hydro127C"/>
    <property type="match status" value="1"/>
</dbReference>
<dbReference type="PANTHER" id="PTHR43465">
    <property type="entry name" value="DUF1680 DOMAIN PROTEIN (AFU_ORTHOLOGUE AFUA_1G08910)"/>
    <property type="match status" value="1"/>
</dbReference>
<dbReference type="Proteomes" id="UP000092993">
    <property type="component" value="Unassembled WGS sequence"/>
</dbReference>
<dbReference type="PANTHER" id="PTHR43465:SF2">
    <property type="entry name" value="DUF1680 DOMAIN PROTEIN (AFU_ORTHOLOGUE AFUA_1G08910)"/>
    <property type="match status" value="1"/>
</dbReference>
<organism evidence="4 5">
    <name type="scientific">Grifola frondosa</name>
    <name type="common">Maitake</name>
    <name type="synonym">Polyporus frondosus</name>
    <dbReference type="NCBI Taxonomy" id="5627"/>
    <lineage>
        <taxon>Eukaryota</taxon>
        <taxon>Fungi</taxon>
        <taxon>Dikarya</taxon>
        <taxon>Basidiomycota</taxon>
        <taxon>Agaricomycotina</taxon>
        <taxon>Agaricomycetes</taxon>
        <taxon>Polyporales</taxon>
        <taxon>Grifolaceae</taxon>
        <taxon>Grifola</taxon>
    </lineage>
</organism>
<evidence type="ECO:0000313" key="5">
    <source>
        <dbReference type="Proteomes" id="UP000092993"/>
    </source>
</evidence>
<comment type="caution">
    <text evidence="4">The sequence shown here is derived from an EMBL/GenBank/DDBJ whole genome shotgun (WGS) entry which is preliminary data.</text>
</comment>
<gene>
    <name evidence="4" type="primary">hypBA1</name>
    <name evidence="4" type="ORF">A0H81_02241</name>
</gene>
<dbReference type="OrthoDB" id="654211at2759"/>
<feature type="domain" description="Non-reducing end beta-L-arabinofuranosidase-like GH127 middle" evidence="2">
    <location>
        <begin position="424"/>
        <end position="485"/>
    </location>
</feature>
<evidence type="ECO:0000313" key="4">
    <source>
        <dbReference type="EMBL" id="OBZ78372.1"/>
    </source>
</evidence>
<dbReference type="InterPro" id="IPR008928">
    <property type="entry name" value="6-hairpin_glycosidase_sf"/>
</dbReference>
<keyword evidence="5" id="KW-1185">Reference proteome</keyword>
<dbReference type="InterPro" id="IPR049049">
    <property type="entry name" value="Beta-AFase-like_GH127_C"/>
</dbReference>
<proteinExistence type="predicted"/>
<protein>
    <submittedName>
        <fullName evidence="4">Non-reducing end beta-L-arabinofuranosidase</fullName>
    </submittedName>
</protein>
<dbReference type="AlphaFoldDB" id="A0A1C7MNF5"/>
<dbReference type="GO" id="GO:0005975">
    <property type="term" value="P:carbohydrate metabolic process"/>
    <property type="evidence" value="ECO:0007669"/>
    <property type="project" value="InterPro"/>
</dbReference>
<dbReference type="InterPro" id="IPR049174">
    <property type="entry name" value="Beta-AFase-like"/>
</dbReference>
<name>A0A1C7MNF5_GRIFR</name>
<dbReference type="Pfam" id="PF20736">
    <property type="entry name" value="Glyco_hydro127M"/>
    <property type="match status" value="1"/>
</dbReference>
<sequence>MQDKVLFANCFGISPADVKITSDFWAERLKATRNGSIPAIHEQMKQTGRWDCLKLKWKPGDPNPPDSDVAKWLEAACYFLIQAPDPELARLVEEAVDNIRGAQQKDGYINTYYTVVEPGKRWTNISWSHELYDAGHLLEAALAHQQYSHSTRLLDPMLKYVQYIRSIFGLQEGQKAGYPGHQELELALLKTYEHTKDASLVELANYFIDERGQSRLEGHYFDIEANARGEKANPGPAPKDAPRFSYHQANCPIREMKSIEGHSVRAMYWLTAVANLARISKDHSLLAAARRLWDSTTKRKMYVTGGLGAMPDWEGFGPDYFLPNETGYLETCAAIGLALFAHQMLLIDTGNGEYANALELVLHNAILVGVSLDGKSFFYDNPLASVGQHLQRSTWFEVSCCPANVARLFGSLGKYIYTLDANDTVYVNLYISSEVDLALSDGKRVRIVQKSNGPWRGGSQLTLEGEGKRQVKLRLRKPLGAKSFQVYALEKLNRARLANWIFSKVYVSGRLVHATEIGILAELQEIDGVVHVDFTYRARLIYPHPLDFDNRGCVAIARGPFVYCAETVDNPSIADLRTVRLSADSLARLRESVETESFREWGVEPVIIEVNSSLGGSTRGGKGSKDICLRLIPIFLWANRGKSDLRVWLPIESA</sequence>
<dbReference type="EMBL" id="LUGG01000002">
    <property type="protein sequence ID" value="OBZ78372.1"/>
    <property type="molecule type" value="Genomic_DNA"/>
</dbReference>
<evidence type="ECO:0000259" key="2">
    <source>
        <dbReference type="Pfam" id="PF20736"/>
    </source>
</evidence>
<evidence type="ECO:0000259" key="3">
    <source>
        <dbReference type="Pfam" id="PF20737"/>
    </source>
</evidence>
<feature type="domain" description="Non-reducing end beta-L-arabinofuranosidase-like GH127 C-terminal" evidence="3">
    <location>
        <begin position="539"/>
        <end position="650"/>
    </location>
</feature>
<dbReference type="InterPro" id="IPR012878">
    <property type="entry name" value="Beta-AFase-like_GH127_cat"/>
</dbReference>
<dbReference type="Pfam" id="PF07944">
    <property type="entry name" value="Beta-AFase-like_GH127_cat"/>
    <property type="match status" value="1"/>
</dbReference>
<dbReference type="OMA" id="QMFWDSD"/>
<dbReference type="STRING" id="5627.A0A1C7MNF5"/>
<dbReference type="InterPro" id="IPR049046">
    <property type="entry name" value="Beta-AFase-like_GH127_middle"/>
</dbReference>
<evidence type="ECO:0000259" key="1">
    <source>
        <dbReference type="Pfam" id="PF07944"/>
    </source>
</evidence>